<dbReference type="VEuPathDB" id="TriTrypDB:TvY486_0500640"/>
<reference evidence="1" key="1">
    <citation type="journal article" date="2012" name="Proc. Natl. Acad. Sci. U.S.A.">
        <title>Antigenic diversity is generated by distinct evolutionary mechanisms in African trypanosome species.</title>
        <authorList>
            <person name="Jackson A.P."/>
            <person name="Berry A."/>
            <person name="Aslett M."/>
            <person name="Allison H.C."/>
            <person name="Burton P."/>
            <person name="Vavrova-Anderson J."/>
            <person name="Brown R."/>
            <person name="Browne H."/>
            <person name="Corton N."/>
            <person name="Hauser H."/>
            <person name="Gamble J."/>
            <person name="Gilderthorp R."/>
            <person name="Marcello L."/>
            <person name="McQuillan J."/>
            <person name="Otto T.D."/>
            <person name="Quail M.A."/>
            <person name="Sanders M.J."/>
            <person name="van Tonder A."/>
            <person name="Ginger M.L."/>
            <person name="Field M.C."/>
            <person name="Barry J.D."/>
            <person name="Hertz-Fowler C."/>
            <person name="Berriman M."/>
        </authorList>
    </citation>
    <scope>NUCLEOTIDE SEQUENCE</scope>
    <source>
        <strain evidence="1">Y486</strain>
    </source>
</reference>
<protein>
    <submittedName>
        <fullName evidence="1">Uncharacterized protein</fullName>
    </submittedName>
</protein>
<gene>
    <name evidence="1" type="ORF">TVY486_0500640</name>
</gene>
<sequence length="190" mass="20068">MSTKGSEHQSQLFRIVRLNRPPAVGPSRTITMSGTPSLGCDAAEGGRRGSNCTSPADSMACTHGLSSDGPLAPAGTLLESFSTIRSSFGHLGLLPWSGAAGRQECRQRGAGRSRATENHLTGSGAVVATAPQLLYAGRKIYREEAREATLQPLNIFCDPSVTQGCAYLKGKGGKSRQMYLAMMRGNGPLW</sequence>
<evidence type="ECO:0000313" key="1">
    <source>
        <dbReference type="EMBL" id="CCC47855.1"/>
    </source>
</evidence>
<accession>G0TV89</accession>
<organism evidence="1">
    <name type="scientific">Trypanosoma vivax (strain Y486)</name>
    <dbReference type="NCBI Taxonomy" id="1055687"/>
    <lineage>
        <taxon>Eukaryota</taxon>
        <taxon>Discoba</taxon>
        <taxon>Euglenozoa</taxon>
        <taxon>Kinetoplastea</taxon>
        <taxon>Metakinetoplastina</taxon>
        <taxon>Trypanosomatida</taxon>
        <taxon>Trypanosomatidae</taxon>
        <taxon>Trypanosoma</taxon>
        <taxon>Duttonella</taxon>
    </lineage>
</organism>
<dbReference type="EMBL" id="HE573021">
    <property type="protein sequence ID" value="CCC47855.1"/>
    <property type="molecule type" value="Genomic_DNA"/>
</dbReference>
<name>G0TV89_TRYVY</name>
<dbReference type="AlphaFoldDB" id="G0TV89"/>
<proteinExistence type="predicted"/>